<feature type="transmembrane region" description="Helical" evidence="7">
    <location>
        <begin position="153"/>
        <end position="177"/>
    </location>
</feature>
<dbReference type="PANTHER" id="PTHR30106:SF2">
    <property type="entry name" value="UPF0324 INNER MEMBRANE PROTEIN YEIH"/>
    <property type="match status" value="1"/>
</dbReference>
<feature type="transmembrane region" description="Helical" evidence="7">
    <location>
        <begin position="94"/>
        <end position="113"/>
    </location>
</feature>
<dbReference type="AlphaFoldDB" id="A0A0A2VFX3"/>
<dbReference type="Proteomes" id="UP000030153">
    <property type="component" value="Unassembled WGS sequence"/>
</dbReference>
<keyword evidence="4 7" id="KW-0812">Transmembrane</keyword>
<accession>A0A0A2VFX3</accession>
<evidence type="ECO:0000256" key="5">
    <source>
        <dbReference type="ARBA" id="ARBA00022989"/>
    </source>
</evidence>
<dbReference type="EMBL" id="AVBG01000002">
    <property type="protein sequence ID" value="KGP92535.1"/>
    <property type="molecule type" value="Genomic_DNA"/>
</dbReference>
<evidence type="ECO:0000256" key="3">
    <source>
        <dbReference type="ARBA" id="ARBA00022475"/>
    </source>
</evidence>
<comment type="subcellular location">
    <subcellularLocation>
        <location evidence="1">Cell membrane</location>
        <topology evidence="1">Multi-pass membrane protein</topology>
    </subcellularLocation>
</comment>
<evidence type="ECO:0000256" key="7">
    <source>
        <dbReference type="SAM" id="Phobius"/>
    </source>
</evidence>
<reference evidence="8 9" key="1">
    <citation type="submission" date="2013-08" db="EMBL/GenBank/DDBJ databases">
        <title>Genome of Pontibacillus chungwhensis.</title>
        <authorList>
            <person name="Wang Q."/>
            <person name="Wang G."/>
        </authorList>
    </citation>
    <scope>NUCLEOTIDE SEQUENCE [LARGE SCALE GENOMIC DNA]</scope>
    <source>
        <strain evidence="8 9">BH030062</strain>
    </source>
</reference>
<gene>
    <name evidence="8" type="ORF">N780_14175</name>
</gene>
<dbReference type="GO" id="GO:0005886">
    <property type="term" value="C:plasma membrane"/>
    <property type="evidence" value="ECO:0007669"/>
    <property type="project" value="UniProtKB-SubCell"/>
</dbReference>
<protein>
    <submittedName>
        <fullName evidence="8">Membrane protein</fullName>
    </submittedName>
</protein>
<feature type="transmembrane region" description="Helical" evidence="7">
    <location>
        <begin position="7"/>
        <end position="26"/>
    </location>
</feature>
<evidence type="ECO:0000313" key="9">
    <source>
        <dbReference type="Proteomes" id="UP000030153"/>
    </source>
</evidence>
<dbReference type="RefSeq" id="WP_036780186.1">
    <property type="nucleotide sequence ID" value="NZ_AVBG01000002.1"/>
</dbReference>
<dbReference type="OrthoDB" id="9811391at2"/>
<dbReference type="Pfam" id="PF03601">
    <property type="entry name" value="Cons_hypoth698"/>
    <property type="match status" value="1"/>
</dbReference>
<feature type="transmembrane region" description="Helical" evidence="7">
    <location>
        <begin position="214"/>
        <end position="235"/>
    </location>
</feature>
<keyword evidence="6 7" id="KW-0472">Membrane</keyword>
<feature type="transmembrane region" description="Helical" evidence="7">
    <location>
        <begin position="32"/>
        <end position="49"/>
    </location>
</feature>
<feature type="transmembrane region" description="Helical" evidence="7">
    <location>
        <begin position="120"/>
        <end position="141"/>
    </location>
</feature>
<dbReference type="PANTHER" id="PTHR30106">
    <property type="entry name" value="INNER MEMBRANE PROTEIN YEIH-RELATED"/>
    <property type="match status" value="1"/>
</dbReference>
<evidence type="ECO:0000256" key="6">
    <source>
        <dbReference type="ARBA" id="ARBA00023136"/>
    </source>
</evidence>
<dbReference type="InterPro" id="IPR018383">
    <property type="entry name" value="UPF0324_pro"/>
</dbReference>
<feature type="transmembrane region" description="Helical" evidence="7">
    <location>
        <begin position="280"/>
        <end position="300"/>
    </location>
</feature>
<name>A0A0A2VFX3_9BACI</name>
<evidence type="ECO:0000256" key="4">
    <source>
        <dbReference type="ARBA" id="ARBA00022692"/>
    </source>
</evidence>
<comment type="similarity">
    <text evidence="2">Belongs to the UPF0324 family.</text>
</comment>
<proteinExistence type="inferred from homology"/>
<comment type="caution">
    <text evidence="8">The sequence shown here is derived from an EMBL/GenBank/DDBJ whole genome shotgun (WGS) entry which is preliminary data.</text>
</comment>
<sequence>MYTFLSRYPFFGGIGFTFILAAMGILLAELPGFQYIGALATSILLAIVFRQAFGYPTALQPGLQFSTKKLLRVAIILFGLKLNIDVVLNEGLGLLAKGAGTIIVAIVVTMVLSRWLKANWMISMLLAVGTGVCGAAAIAAVSPILKSKEEDTALSVGIIALVGTVFGIAYTIVGPFLPITPEQYGIWSGLSLHEIAHVALAAEPAGEDSLGMALLAKLGRVLLLIPLSFILVFWMRRKHHDDTQAQVNFPWFLIGFIIMSVVGTYVLGEVIPTSDSFLTGVSNITTFLLAMAMSGLGLNVSIASIKSKAMRPLVAMLITSVLLSFMTYLTL</sequence>
<organism evidence="8 9">
    <name type="scientific">Pontibacillus chungwhensis BH030062</name>
    <dbReference type="NCBI Taxonomy" id="1385513"/>
    <lineage>
        <taxon>Bacteria</taxon>
        <taxon>Bacillati</taxon>
        <taxon>Bacillota</taxon>
        <taxon>Bacilli</taxon>
        <taxon>Bacillales</taxon>
        <taxon>Bacillaceae</taxon>
        <taxon>Pontibacillus</taxon>
    </lineage>
</organism>
<evidence type="ECO:0000256" key="2">
    <source>
        <dbReference type="ARBA" id="ARBA00007977"/>
    </source>
</evidence>
<keyword evidence="5 7" id="KW-1133">Transmembrane helix</keyword>
<dbReference type="eggNOG" id="COG2855">
    <property type="taxonomic scope" value="Bacteria"/>
</dbReference>
<keyword evidence="9" id="KW-1185">Reference proteome</keyword>
<feature type="transmembrane region" description="Helical" evidence="7">
    <location>
        <begin position="247"/>
        <end position="268"/>
    </location>
</feature>
<feature type="transmembrane region" description="Helical" evidence="7">
    <location>
        <begin position="312"/>
        <end position="330"/>
    </location>
</feature>
<evidence type="ECO:0000256" key="1">
    <source>
        <dbReference type="ARBA" id="ARBA00004651"/>
    </source>
</evidence>
<keyword evidence="3" id="KW-1003">Cell membrane</keyword>
<evidence type="ECO:0000313" key="8">
    <source>
        <dbReference type="EMBL" id="KGP92535.1"/>
    </source>
</evidence>